<reference evidence="1 2" key="1">
    <citation type="submission" date="2015-09" db="EMBL/GenBank/DDBJ databases">
        <title>Draft genome sequence of Aliiroseovarius crassostreae CV919-312TSm, the causative agent of Roseovarius Oyster Disease (formerly Juvenile Oyster Disease).</title>
        <authorList>
            <person name="Kessner L."/>
            <person name="Spinard E."/>
            <person name="Nelson D."/>
        </authorList>
    </citation>
    <scope>NUCLEOTIDE SEQUENCE [LARGE SCALE GENOMIC DNA]</scope>
    <source>
        <strain evidence="1 2">CV919-312</strain>
    </source>
</reference>
<dbReference type="EMBL" id="LKBA01000002">
    <property type="protein sequence ID" value="KPN64686.1"/>
    <property type="molecule type" value="Genomic_DNA"/>
</dbReference>
<evidence type="ECO:0000313" key="1">
    <source>
        <dbReference type="EMBL" id="KPN64686.1"/>
    </source>
</evidence>
<protein>
    <submittedName>
        <fullName evidence="1">Uncharacterized protein</fullName>
    </submittedName>
</protein>
<evidence type="ECO:0000313" key="2">
    <source>
        <dbReference type="Proteomes" id="UP000050471"/>
    </source>
</evidence>
<name>A0A0P7IKM9_9RHOB</name>
<sequence>MSLLFWGRPSVSNGSKSVVGTCENIQITVTETRIKDEWGERPLFQIDWSERADGRSYPSFHTSKQAASEFIRDELNAILLKRGKRISH</sequence>
<comment type="caution">
    <text evidence="1">The sequence shown here is derived from an EMBL/GenBank/DDBJ whole genome shotgun (WGS) entry which is preliminary data.</text>
</comment>
<keyword evidence="2" id="KW-1185">Reference proteome</keyword>
<gene>
    <name evidence="1" type="ORF">AKJ29_00175</name>
</gene>
<dbReference type="Proteomes" id="UP000050471">
    <property type="component" value="Unassembled WGS sequence"/>
</dbReference>
<proteinExistence type="predicted"/>
<organism evidence="1 2">
    <name type="scientific">Aliiroseovarius crassostreae</name>
    <dbReference type="NCBI Taxonomy" id="154981"/>
    <lineage>
        <taxon>Bacteria</taxon>
        <taxon>Pseudomonadati</taxon>
        <taxon>Pseudomonadota</taxon>
        <taxon>Alphaproteobacteria</taxon>
        <taxon>Rhodobacterales</taxon>
        <taxon>Paracoccaceae</taxon>
        <taxon>Aliiroseovarius</taxon>
    </lineage>
</organism>
<dbReference type="AlphaFoldDB" id="A0A0P7IKM9"/>
<dbReference type="STRING" id="154981.AKJ29_00175"/>
<accession>A0A0P7IKM9</accession>